<dbReference type="PANTHER" id="PTHR33303">
    <property type="entry name" value="CYTOPLASMIC PROTEIN-RELATED"/>
    <property type="match status" value="1"/>
</dbReference>
<dbReference type="RefSeq" id="WP_106062531.1">
    <property type="nucleotide sequence ID" value="NZ_PVXO01000007.1"/>
</dbReference>
<dbReference type="OrthoDB" id="9804695at2"/>
<dbReference type="Pfam" id="PF13380">
    <property type="entry name" value="CoA_binding_2"/>
    <property type="match status" value="1"/>
</dbReference>
<dbReference type="Proteomes" id="UP000239706">
    <property type="component" value="Unassembled WGS sequence"/>
</dbReference>
<evidence type="ECO:0000313" key="2">
    <source>
        <dbReference type="EMBL" id="PRR80318.1"/>
    </source>
</evidence>
<feature type="domain" description="CoA-binding" evidence="1">
    <location>
        <begin position="6"/>
        <end position="95"/>
    </location>
</feature>
<evidence type="ECO:0000313" key="3">
    <source>
        <dbReference type="Proteomes" id="UP000239706"/>
    </source>
</evidence>
<accession>A0A2T0B8U4</accession>
<evidence type="ECO:0000259" key="1">
    <source>
        <dbReference type="SMART" id="SM00881"/>
    </source>
</evidence>
<keyword evidence="3" id="KW-1185">Reference proteome</keyword>
<dbReference type="Gene3D" id="3.40.50.720">
    <property type="entry name" value="NAD(P)-binding Rossmann-like Domain"/>
    <property type="match status" value="1"/>
</dbReference>
<protein>
    <recommendedName>
        <fullName evidence="1">CoA-binding domain-containing protein</fullName>
    </recommendedName>
</protein>
<dbReference type="InterPro" id="IPR036291">
    <property type="entry name" value="NAD(P)-bd_dom_sf"/>
</dbReference>
<reference evidence="2 3" key="1">
    <citation type="submission" date="2018-03" db="EMBL/GenBank/DDBJ databases">
        <title>Genome sequence of Clostridium liquoris DSM 100320.</title>
        <authorList>
            <person name="Poehlein A."/>
            <person name="Daniel R."/>
        </authorList>
    </citation>
    <scope>NUCLEOTIDE SEQUENCE [LARGE SCALE GENOMIC DNA]</scope>
    <source>
        <strain evidence="2 3">DSM 100320</strain>
    </source>
</reference>
<dbReference type="SUPFAM" id="SSF51735">
    <property type="entry name" value="NAD(P)-binding Rossmann-fold domains"/>
    <property type="match status" value="1"/>
</dbReference>
<dbReference type="InterPro" id="IPR003781">
    <property type="entry name" value="CoA-bd"/>
</dbReference>
<proteinExistence type="predicted"/>
<comment type="caution">
    <text evidence="2">The sequence shown here is derived from an EMBL/GenBank/DDBJ whole genome shotgun (WGS) entry which is preliminary data.</text>
</comment>
<dbReference type="AlphaFoldDB" id="A0A2T0B8U4"/>
<gene>
    <name evidence="2" type="ORF">CLLI_03440</name>
</gene>
<dbReference type="EMBL" id="PVXO01000007">
    <property type="protein sequence ID" value="PRR80318.1"/>
    <property type="molecule type" value="Genomic_DNA"/>
</dbReference>
<organism evidence="2 3">
    <name type="scientific">Clostridium liquoris</name>
    <dbReference type="NCBI Taxonomy" id="1289519"/>
    <lineage>
        <taxon>Bacteria</taxon>
        <taxon>Bacillati</taxon>
        <taxon>Bacillota</taxon>
        <taxon>Clostridia</taxon>
        <taxon>Eubacteriales</taxon>
        <taxon>Clostridiaceae</taxon>
        <taxon>Clostridium</taxon>
    </lineage>
</organism>
<dbReference type="PANTHER" id="PTHR33303:SF2">
    <property type="entry name" value="COA-BINDING DOMAIN-CONTAINING PROTEIN"/>
    <property type="match status" value="1"/>
</dbReference>
<dbReference type="SMART" id="SM00881">
    <property type="entry name" value="CoA_binding"/>
    <property type="match status" value="1"/>
</dbReference>
<name>A0A2T0B8U4_9CLOT</name>
<sequence>MDGQQLLEYKNWVVVGDVLNSSKYAHRILNTLKGAEYNVQGVNPSSNDDNIYKSLKDIPYKIDVIDLCINPITGLKIVEEAYSLGINKILIQPGAESEDILSFCAEKGIMAIEGCALEELPYYKRKKR</sequence>